<dbReference type="Proteomes" id="UP001183420">
    <property type="component" value="Unassembled WGS sequence"/>
</dbReference>
<sequence length="59" mass="6067">MDHIASDMADLTGVSLAALRGLPASMRTRRLLDEARWGGSAAMSTGGGTNPPGNSVDRP</sequence>
<gene>
    <name evidence="2" type="ORF">RNC47_25555</name>
</gene>
<evidence type="ECO:0008006" key="4">
    <source>
        <dbReference type="Google" id="ProtNLM"/>
    </source>
</evidence>
<protein>
    <recommendedName>
        <fullName evidence="4">FXSXX-COOH protein</fullName>
    </recommendedName>
</protein>
<feature type="region of interest" description="Disordered" evidence="1">
    <location>
        <begin position="37"/>
        <end position="59"/>
    </location>
</feature>
<name>A0ABU2LWX5_9ACTN</name>
<organism evidence="2 3">
    <name type="scientific">Streptomyces millisiae</name>
    <dbReference type="NCBI Taxonomy" id="3075542"/>
    <lineage>
        <taxon>Bacteria</taxon>
        <taxon>Bacillati</taxon>
        <taxon>Actinomycetota</taxon>
        <taxon>Actinomycetes</taxon>
        <taxon>Kitasatosporales</taxon>
        <taxon>Streptomycetaceae</taxon>
        <taxon>Streptomyces</taxon>
    </lineage>
</organism>
<keyword evidence="3" id="KW-1185">Reference proteome</keyword>
<evidence type="ECO:0000313" key="2">
    <source>
        <dbReference type="EMBL" id="MDT0321702.1"/>
    </source>
</evidence>
<dbReference type="EMBL" id="JAVREM010000045">
    <property type="protein sequence ID" value="MDT0321702.1"/>
    <property type="molecule type" value="Genomic_DNA"/>
</dbReference>
<comment type="caution">
    <text evidence="2">The sequence shown here is derived from an EMBL/GenBank/DDBJ whole genome shotgun (WGS) entry which is preliminary data.</text>
</comment>
<evidence type="ECO:0000313" key="3">
    <source>
        <dbReference type="Proteomes" id="UP001183420"/>
    </source>
</evidence>
<evidence type="ECO:0000256" key="1">
    <source>
        <dbReference type="SAM" id="MobiDB-lite"/>
    </source>
</evidence>
<proteinExistence type="predicted"/>
<accession>A0ABU2LWX5</accession>
<reference evidence="3" key="1">
    <citation type="submission" date="2023-07" db="EMBL/GenBank/DDBJ databases">
        <title>30 novel species of actinomycetes from the DSMZ collection.</title>
        <authorList>
            <person name="Nouioui I."/>
        </authorList>
    </citation>
    <scope>NUCLEOTIDE SEQUENCE [LARGE SCALE GENOMIC DNA]</scope>
    <source>
        <strain evidence="3">DSM 44918</strain>
    </source>
</reference>